<gene>
    <name evidence="1" type="ORF">SCF082_LOCUS15466</name>
</gene>
<proteinExistence type="predicted"/>
<reference evidence="1 2" key="1">
    <citation type="submission" date="2024-02" db="EMBL/GenBank/DDBJ databases">
        <authorList>
            <person name="Chen Y."/>
            <person name="Shah S."/>
            <person name="Dougan E. K."/>
            <person name="Thang M."/>
            <person name="Chan C."/>
        </authorList>
    </citation>
    <scope>NUCLEOTIDE SEQUENCE [LARGE SCALE GENOMIC DNA]</scope>
</reference>
<sequence>MGTRCLALELVFHWTSQWPRQCPNSRGRRDEQASKLAISPCPDALSTCMSCATPPASALGTSDEAALQTIHAGPGESDAGGDESPSQTELRLLQRLRVPRVSADFEAEDTVVEGDLVQIGTASLGAEFAGFWRLPMPSLSEDDSPL</sequence>
<keyword evidence="2" id="KW-1185">Reference proteome</keyword>
<dbReference type="Proteomes" id="UP001642464">
    <property type="component" value="Unassembled WGS sequence"/>
</dbReference>
<name>A0ABP0K4L9_9DINO</name>
<evidence type="ECO:0000313" key="1">
    <source>
        <dbReference type="EMBL" id="CAK9021721.1"/>
    </source>
</evidence>
<evidence type="ECO:0000313" key="2">
    <source>
        <dbReference type="Proteomes" id="UP001642464"/>
    </source>
</evidence>
<comment type="caution">
    <text evidence="1">The sequence shown here is derived from an EMBL/GenBank/DDBJ whole genome shotgun (WGS) entry which is preliminary data.</text>
</comment>
<organism evidence="1 2">
    <name type="scientific">Durusdinium trenchii</name>
    <dbReference type="NCBI Taxonomy" id="1381693"/>
    <lineage>
        <taxon>Eukaryota</taxon>
        <taxon>Sar</taxon>
        <taxon>Alveolata</taxon>
        <taxon>Dinophyceae</taxon>
        <taxon>Suessiales</taxon>
        <taxon>Symbiodiniaceae</taxon>
        <taxon>Durusdinium</taxon>
    </lineage>
</organism>
<dbReference type="EMBL" id="CAXAMM010009902">
    <property type="protein sequence ID" value="CAK9021721.1"/>
    <property type="molecule type" value="Genomic_DNA"/>
</dbReference>
<protein>
    <submittedName>
        <fullName evidence="1">Uncharacterized protein</fullName>
    </submittedName>
</protein>
<accession>A0ABP0K4L9</accession>